<dbReference type="SUPFAM" id="SSF64518">
    <property type="entry name" value="Phase 1 flagellin"/>
    <property type="match status" value="1"/>
</dbReference>
<dbReference type="Gene3D" id="1.20.1330.10">
    <property type="entry name" value="f41 fragment of flagellin, N-terminal domain"/>
    <property type="match status" value="1"/>
</dbReference>
<evidence type="ECO:0000313" key="2">
    <source>
        <dbReference type="EMBL" id="SDX89191.1"/>
    </source>
</evidence>
<reference evidence="2 3" key="1">
    <citation type="submission" date="2016-10" db="EMBL/GenBank/DDBJ databases">
        <authorList>
            <person name="de Groot N.N."/>
        </authorList>
    </citation>
    <scope>NUCLEOTIDE SEQUENCE [LARGE SCALE GENOMIC DNA]</scope>
    <source>
        <strain evidence="2 3">DSM 26880</strain>
    </source>
</reference>
<dbReference type="STRING" id="321339.SAMN05444340_101370"/>
<accession>A0A1H3FDY0</accession>
<organism evidence="2 3">
    <name type="scientific">Citreimonas salinaria</name>
    <dbReference type="NCBI Taxonomy" id="321339"/>
    <lineage>
        <taxon>Bacteria</taxon>
        <taxon>Pseudomonadati</taxon>
        <taxon>Pseudomonadota</taxon>
        <taxon>Alphaproteobacteria</taxon>
        <taxon>Rhodobacterales</taxon>
        <taxon>Roseobacteraceae</taxon>
        <taxon>Citreimonas</taxon>
    </lineage>
</organism>
<evidence type="ECO:0000313" key="3">
    <source>
        <dbReference type="Proteomes" id="UP000199286"/>
    </source>
</evidence>
<dbReference type="RefSeq" id="WP_089878287.1">
    <property type="nucleotide sequence ID" value="NZ_FNPF01000001.1"/>
</dbReference>
<keyword evidence="2" id="KW-0966">Cell projection</keyword>
<evidence type="ECO:0000259" key="1">
    <source>
        <dbReference type="Pfam" id="PF00700"/>
    </source>
</evidence>
<keyword evidence="3" id="KW-1185">Reference proteome</keyword>
<gene>
    <name evidence="2" type="ORF">SAMN05444340_101370</name>
</gene>
<protein>
    <submittedName>
        <fullName evidence="2">Flagellar hook-associated protein 3 FlgL</fullName>
    </submittedName>
</protein>
<keyword evidence="2" id="KW-0969">Cilium</keyword>
<feature type="domain" description="Flagellin C-terminal" evidence="1">
    <location>
        <begin position="252"/>
        <end position="329"/>
    </location>
</feature>
<keyword evidence="2" id="KW-0282">Flagellum</keyword>
<sequence>MQSVGDMARALVLRTNQVRLRTEMDKLAVEVATGLVKDRAKHLGGDITGLTAIDRTLSRLNAYRINTTEAALVTGTMQQSLGNIQDASTNLAQNILGAELTPSSGLLDSMSADAEATINTVFSALNQTVAGRFVFSGTATDRPAVVDPETMMTAVRGATTGKTTFADISAEVDLFFAPGGLFDTTIYTGSGDGIAPFQIGEGETAQADIRATEQPLRDILKPIVMAALARDASLDPSVRVDLLRESGATIVGAQESFTTLRAGLGATEARIEDGMAQNAAERTATSMAKLDLIEAEPYETAARYESVRAQLESIYAITVRSQRLSLTEFIR</sequence>
<dbReference type="OrthoDB" id="7312911at2"/>
<dbReference type="Proteomes" id="UP000199286">
    <property type="component" value="Unassembled WGS sequence"/>
</dbReference>
<dbReference type="Pfam" id="PF00700">
    <property type="entry name" value="Flagellin_C"/>
    <property type="match status" value="1"/>
</dbReference>
<dbReference type="AlphaFoldDB" id="A0A1H3FDY0"/>
<proteinExistence type="predicted"/>
<dbReference type="EMBL" id="FNPF01000001">
    <property type="protein sequence ID" value="SDX89191.1"/>
    <property type="molecule type" value="Genomic_DNA"/>
</dbReference>
<dbReference type="InterPro" id="IPR046358">
    <property type="entry name" value="Flagellin_C"/>
</dbReference>
<name>A0A1H3FDY0_9RHOB</name>